<dbReference type="EMBL" id="LJOW01000158">
    <property type="protein sequence ID" value="OBQ41115.1"/>
    <property type="molecule type" value="Genomic_DNA"/>
</dbReference>
<sequence length="72" mass="8186">MITQSPKDTRKAGMILVQKFSANGETPLPRIVVRYGLVDANGNNFEDVEKTLPNWLHPQKIHDHFNGKPLDF</sequence>
<proteinExistence type="predicted"/>
<gene>
    <name evidence="1" type="ORF">AN484_21645</name>
</gene>
<evidence type="ECO:0000313" key="2">
    <source>
        <dbReference type="Proteomes" id="UP000092093"/>
    </source>
</evidence>
<evidence type="ECO:0000313" key="1">
    <source>
        <dbReference type="EMBL" id="OBQ41115.1"/>
    </source>
</evidence>
<accession>A0A1B7WVK8</accession>
<protein>
    <submittedName>
        <fullName evidence="1">Uncharacterized protein</fullName>
    </submittedName>
</protein>
<dbReference type="AlphaFoldDB" id="A0A1B7WVK8"/>
<name>A0A1B7WVK8_APHFL</name>
<organism evidence="1 2">
    <name type="scientific">Aphanizomenon flos-aquae WA102</name>
    <dbReference type="NCBI Taxonomy" id="1710896"/>
    <lineage>
        <taxon>Bacteria</taxon>
        <taxon>Bacillati</taxon>
        <taxon>Cyanobacteriota</taxon>
        <taxon>Cyanophyceae</taxon>
        <taxon>Nostocales</taxon>
        <taxon>Aphanizomenonaceae</taxon>
        <taxon>Aphanizomenon</taxon>
    </lineage>
</organism>
<dbReference type="Proteomes" id="UP000092093">
    <property type="component" value="Unassembled WGS sequence"/>
</dbReference>
<comment type="caution">
    <text evidence="1">The sequence shown here is derived from an EMBL/GenBank/DDBJ whole genome shotgun (WGS) entry which is preliminary data.</text>
</comment>
<reference evidence="1 2" key="1">
    <citation type="submission" date="2015-09" db="EMBL/GenBank/DDBJ databases">
        <title>Aphanizomenon flos-aquae WA102.</title>
        <authorList>
            <person name="Driscoll C."/>
        </authorList>
    </citation>
    <scope>NUCLEOTIDE SEQUENCE [LARGE SCALE GENOMIC DNA]</scope>
    <source>
        <strain evidence="1">WA102</strain>
    </source>
</reference>